<sequence>MADEHFNLNIEYLSNPKLFSKNSFIFSTTGSCVSDCVIEKAGSNSALVK</sequence>
<dbReference type="EMBL" id="KE747820">
    <property type="protein sequence ID" value="RMZ69672.1"/>
    <property type="molecule type" value="Genomic_DNA"/>
</dbReference>
<gene>
    <name evidence="1" type="ORF">GMOD_00010348</name>
</gene>
<name>A0A3M7M5C0_9PLEO</name>
<proteinExistence type="predicted"/>
<dbReference type="Proteomes" id="UP000265663">
    <property type="component" value="Unassembled WGS sequence"/>
</dbReference>
<evidence type="ECO:0000313" key="2">
    <source>
        <dbReference type="Proteomes" id="UP000265663"/>
    </source>
</evidence>
<dbReference type="OrthoDB" id="10386187at2759"/>
<protein>
    <submittedName>
        <fullName evidence="1">Uncharacterized protein</fullName>
    </submittedName>
</protein>
<organism evidence="1 2">
    <name type="scientific">Pyrenophora seminiperda CCB06</name>
    <dbReference type="NCBI Taxonomy" id="1302712"/>
    <lineage>
        <taxon>Eukaryota</taxon>
        <taxon>Fungi</taxon>
        <taxon>Dikarya</taxon>
        <taxon>Ascomycota</taxon>
        <taxon>Pezizomycotina</taxon>
        <taxon>Dothideomycetes</taxon>
        <taxon>Pleosporomycetidae</taxon>
        <taxon>Pleosporales</taxon>
        <taxon>Pleosporineae</taxon>
        <taxon>Pleosporaceae</taxon>
        <taxon>Pyrenophora</taxon>
    </lineage>
</organism>
<dbReference type="AlphaFoldDB" id="A0A3M7M5C0"/>
<evidence type="ECO:0000313" key="1">
    <source>
        <dbReference type="EMBL" id="RMZ69672.1"/>
    </source>
</evidence>
<keyword evidence="2" id="KW-1185">Reference proteome</keyword>
<reference evidence="1 2" key="1">
    <citation type="journal article" date="2014" name="PLoS ONE">
        <title>De novo Genome Assembly of the Fungal Plant Pathogen Pyrenophora semeniperda.</title>
        <authorList>
            <person name="Soliai M.M."/>
            <person name="Meyer S.E."/>
            <person name="Udall J.A."/>
            <person name="Elzinga D.E."/>
            <person name="Hermansen R.A."/>
            <person name="Bodily P.M."/>
            <person name="Hart A.A."/>
            <person name="Coleman C.E."/>
        </authorList>
    </citation>
    <scope>NUCLEOTIDE SEQUENCE [LARGE SCALE GENOMIC DNA]</scope>
    <source>
        <strain evidence="1 2">CCB06</strain>
        <tissue evidence="1">Mycelium</tissue>
    </source>
</reference>
<accession>A0A3M7M5C0</accession>